<sequence>MLTNGNMKLHYRSRNGWVMSLTLTNWGWHEVRQTLIPISSDLPPAPEELLYLISCGCRSECGSKCSCRIAGLPCSMICSRCKGRSCLNGAEVINANDPDYS</sequence>
<reference evidence="1 2" key="1">
    <citation type="submission" date="2023-02" db="EMBL/GenBank/DDBJ databases">
        <title>LHISI_Scaffold_Assembly.</title>
        <authorList>
            <person name="Stuart O.P."/>
            <person name="Cleave R."/>
            <person name="Magrath M.J.L."/>
            <person name="Mikheyev A.S."/>
        </authorList>
    </citation>
    <scope>NUCLEOTIDE SEQUENCE [LARGE SCALE GENOMIC DNA]</scope>
    <source>
        <strain evidence="1">Daus_M_001</strain>
        <tissue evidence="1">Leg muscle</tissue>
    </source>
</reference>
<keyword evidence="2" id="KW-1185">Reference proteome</keyword>
<proteinExistence type="predicted"/>
<accession>A0ABQ9IJ30</accession>
<dbReference type="EMBL" id="JARBHB010000001">
    <property type="protein sequence ID" value="KAJ8896705.1"/>
    <property type="molecule type" value="Genomic_DNA"/>
</dbReference>
<gene>
    <name evidence="1" type="ORF">PR048_002050</name>
</gene>
<evidence type="ECO:0000313" key="1">
    <source>
        <dbReference type="EMBL" id="KAJ8896705.1"/>
    </source>
</evidence>
<name>A0ABQ9IJ30_9NEOP</name>
<comment type="caution">
    <text evidence="1">The sequence shown here is derived from an EMBL/GenBank/DDBJ whole genome shotgun (WGS) entry which is preliminary data.</text>
</comment>
<organism evidence="1 2">
    <name type="scientific">Dryococelus australis</name>
    <dbReference type="NCBI Taxonomy" id="614101"/>
    <lineage>
        <taxon>Eukaryota</taxon>
        <taxon>Metazoa</taxon>
        <taxon>Ecdysozoa</taxon>
        <taxon>Arthropoda</taxon>
        <taxon>Hexapoda</taxon>
        <taxon>Insecta</taxon>
        <taxon>Pterygota</taxon>
        <taxon>Neoptera</taxon>
        <taxon>Polyneoptera</taxon>
        <taxon>Phasmatodea</taxon>
        <taxon>Verophasmatodea</taxon>
        <taxon>Anareolatae</taxon>
        <taxon>Phasmatidae</taxon>
        <taxon>Eurycanthinae</taxon>
        <taxon>Dryococelus</taxon>
    </lineage>
</organism>
<dbReference type="Proteomes" id="UP001159363">
    <property type="component" value="Chromosome 1"/>
</dbReference>
<protein>
    <submittedName>
        <fullName evidence="1">Uncharacterized protein</fullName>
    </submittedName>
</protein>
<evidence type="ECO:0000313" key="2">
    <source>
        <dbReference type="Proteomes" id="UP001159363"/>
    </source>
</evidence>